<accession>A0A168I4J5</accession>
<proteinExistence type="predicted"/>
<evidence type="ECO:0000313" key="3">
    <source>
        <dbReference type="Proteomes" id="UP000076881"/>
    </source>
</evidence>
<dbReference type="AlphaFoldDB" id="A0A168I4J5"/>
<organism evidence="2 3">
    <name type="scientific">Akanthomyces lecanii RCEF 1005</name>
    <dbReference type="NCBI Taxonomy" id="1081108"/>
    <lineage>
        <taxon>Eukaryota</taxon>
        <taxon>Fungi</taxon>
        <taxon>Dikarya</taxon>
        <taxon>Ascomycota</taxon>
        <taxon>Pezizomycotina</taxon>
        <taxon>Sordariomycetes</taxon>
        <taxon>Hypocreomycetidae</taxon>
        <taxon>Hypocreales</taxon>
        <taxon>Cordycipitaceae</taxon>
        <taxon>Akanthomyces</taxon>
        <taxon>Cordyceps confragosa</taxon>
    </lineage>
</organism>
<reference evidence="2 3" key="1">
    <citation type="journal article" date="2016" name="Genome Biol. Evol.">
        <title>Divergent and convergent evolution of fungal pathogenicity.</title>
        <authorList>
            <person name="Shang Y."/>
            <person name="Xiao G."/>
            <person name="Zheng P."/>
            <person name="Cen K."/>
            <person name="Zhan S."/>
            <person name="Wang C."/>
        </authorList>
    </citation>
    <scope>NUCLEOTIDE SEQUENCE [LARGE SCALE GENOMIC DNA]</scope>
    <source>
        <strain evidence="2 3">RCEF 1005</strain>
    </source>
</reference>
<feature type="region of interest" description="Disordered" evidence="1">
    <location>
        <begin position="86"/>
        <end position="187"/>
    </location>
</feature>
<name>A0A168I4J5_CORDF</name>
<evidence type="ECO:0000256" key="1">
    <source>
        <dbReference type="SAM" id="MobiDB-lite"/>
    </source>
</evidence>
<sequence length="187" mass="20998">MTRSRSVSRRPSIRHRDDNVSPTRPRSRSSSPSSSYLVDRSRLQSRGPPDHYRREKRAASSSQGSSLSKSAGVLAGIGIAALVARKLWPKSSSNNNPSQKEHRGETRRRRNAQEHIPRGRDVAQRAHRQASNASSHDSGDGRYVTRGEASAYHLREPRQRSMDRRSWGGEDARSHAQSSIAYGRRYS</sequence>
<evidence type="ECO:0000313" key="2">
    <source>
        <dbReference type="EMBL" id="OAA78740.1"/>
    </source>
</evidence>
<keyword evidence="3" id="KW-1185">Reference proteome</keyword>
<dbReference type="Proteomes" id="UP000076881">
    <property type="component" value="Unassembled WGS sequence"/>
</dbReference>
<protein>
    <submittedName>
        <fullName evidence="2">Uncharacterized protein</fullName>
    </submittedName>
</protein>
<feature type="compositionally biased region" description="Low complexity" evidence="1">
    <location>
        <begin position="21"/>
        <end position="35"/>
    </location>
</feature>
<feature type="region of interest" description="Disordered" evidence="1">
    <location>
        <begin position="1"/>
        <end position="70"/>
    </location>
</feature>
<dbReference type="EMBL" id="AZHF01000002">
    <property type="protein sequence ID" value="OAA78740.1"/>
    <property type="molecule type" value="Genomic_DNA"/>
</dbReference>
<gene>
    <name evidence="2" type="ORF">LEL_02226</name>
</gene>
<feature type="compositionally biased region" description="Basic and acidic residues" evidence="1">
    <location>
        <begin position="153"/>
        <end position="174"/>
    </location>
</feature>
<feature type="compositionally biased region" description="Low complexity" evidence="1">
    <location>
        <begin position="59"/>
        <end position="70"/>
    </location>
</feature>
<feature type="compositionally biased region" description="Basic and acidic residues" evidence="1">
    <location>
        <begin position="111"/>
        <end position="124"/>
    </location>
</feature>
<comment type="caution">
    <text evidence="2">The sequence shown here is derived from an EMBL/GenBank/DDBJ whole genome shotgun (WGS) entry which is preliminary data.</text>
</comment>
<feature type="compositionally biased region" description="Basic residues" evidence="1">
    <location>
        <begin position="1"/>
        <end position="13"/>
    </location>
</feature>